<dbReference type="PANTHER" id="PTHR12191">
    <property type="entry name" value="SOLUTE CARRIER FAMILY 39"/>
    <property type="match status" value="1"/>
</dbReference>
<name>A0A3Q4HGJ2_NEOBR</name>
<dbReference type="GeneTree" id="ENSGT00940000160335"/>
<keyword evidence="3 7" id="KW-0812">Transmembrane</keyword>
<dbReference type="GO" id="GO:0140410">
    <property type="term" value="F:monoatomic cation:bicarbonate symporter activity"/>
    <property type="evidence" value="ECO:0007669"/>
    <property type="project" value="TreeGrafter"/>
</dbReference>
<dbReference type="AlphaFoldDB" id="A0A3Q4HGJ2"/>
<dbReference type="PANTHER" id="PTHR12191:SF14">
    <property type="entry name" value="ZINC TRANSPORTER ZIP10"/>
    <property type="match status" value="1"/>
</dbReference>
<accession>A0A3Q4HGJ2</accession>
<evidence type="ECO:0000256" key="1">
    <source>
        <dbReference type="ARBA" id="ARBA00004141"/>
    </source>
</evidence>
<keyword evidence="8" id="KW-0732">Signal</keyword>
<keyword evidence="5 7" id="KW-0472">Membrane</keyword>
<feature type="region of interest" description="Disordered" evidence="6">
    <location>
        <begin position="196"/>
        <end position="272"/>
    </location>
</feature>
<evidence type="ECO:0000256" key="3">
    <source>
        <dbReference type="ARBA" id="ARBA00022692"/>
    </source>
</evidence>
<feature type="transmembrane region" description="Helical" evidence="7">
    <location>
        <begin position="696"/>
        <end position="715"/>
    </location>
</feature>
<dbReference type="Ensembl" id="ENSNBRT00000021683.1">
    <property type="protein sequence ID" value="ENSNBRP00000021111.1"/>
    <property type="gene ID" value="ENSNBRG00000016135.1"/>
</dbReference>
<reference evidence="9" key="2">
    <citation type="submission" date="2025-09" db="UniProtKB">
        <authorList>
            <consortium name="Ensembl"/>
        </authorList>
    </citation>
    <scope>IDENTIFICATION</scope>
</reference>
<protein>
    <submittedName>
        <fullName evidence="9">Solute carrier family 39 member 10</fullName>
    </submittedName>
</protein>
<dbReference type="InterPro" id="IPR050799">
    <property type="entry name" value="ZIP_Transporter"/>
</dbReference>
<feature type="compositionally biased region" description="Polar residues" evidence="6">
    <location>
        <begin position="491"/>
        <end position="517"/>
    </location>
</feature>
<feature type="region of interest" description="Disordered" evidence="6">
    <location>
        <begin position="30"/>
        <end position="50"/>
    </location>
</feature>
<feature type="compositionally biased region" description="Basic residues" evidence="6">
    <location>
        <begin position="535"/>
        <end position="546"/>
    </location>
</feature>
<sequence>MRVHMHTKFCFLCVLTFLFHQCSHCHEGGHHHQHDGGVTESPGSKSGHAGDALEEEQRFYIQQLFRRYGQEDRLDFKGFQSLLFSLGLGEVKVVGLDHEDLGHDHVAHLEVLDMLHGHSSTNNDHQHDTHDFGDHNNHNHTHDEEHKHQQVNHRDLSSQPHPDHDHSNHSDHEHDYNHIHEVHTDIGGTHLDQETLEPSQVPQRLQPTPTENRPKKPRKPGRVRGQRGRDKTTSSHTPASDDHDHDNTHDHNHTHGHSHSHKDKREAPGALPVPTLPVFMPAGHPGGLTHQHEEVRFFFFIKCTCCDFQFCLNLTQLLTYYGLNPDSLISPRQFAYLCPALLYQIDRRVCILHYEQMDVEQEAFEPASSGKSKLIDLESRLNCSDECVNVMCHSVICCSSSCLQSQGQHDHSKHGADEEEDMATAFDGVWKGLTALAGIYLLFIIEHCIGMFKHYKDQRTLNLKLSDHKLNRRSDAEWLHLKPLNEDPDSTAVSCDNSHNDTQLTELQTPDSPTNKTPLAPANLGQSPAKENGRKTKKHSHGHGHSHGGNCHSDQEMKDAGIASIAWMVIMGDGMHNFSDGLAIGAAFSANLTGGISTSVAVFCHELPHELGDFAVLLKAGMSVKQAIVYNLLSALMAYVGMLIGTAVGQYTHNVTNWIFAITAGMFLYVALVDMLPEMLHGDSEEHKRCQLGHFILQNLGMLTGFAIMLLIAIFEDRIVFDFGF</sequence>
<comment type="subcellular location">
    <subcellularLocation>
        <location evidence="1">Membrane</location>
        <topology evidence="1">Multi-pass membrane protein</topology>
    </subcellularLocation>
</comment>
<evidence type="ECO:0000313" key="9">
    <source>
        <dbReference type="Ensembl" id="ENSNBRP00000021111.1"/>
    </source>
</evidence>
<feature type="compositionally biased region" description="Basic and acidic residues" evidence="6">
    <location>
        <begin position="227"/>
        <end position="253"/>
    </location>
</feature>
<evidence type="ECO:0000256" key="2">
    <source>
        <dbReference type="ARBA" id="ARBA00006939"/>
    </source>
</evidence>
<evidence type="ECO:0000256" key="8">
    <source>
        <dbReference type="SAM" id="SignalP"/>
    </source>
</evidence>
<feature type="transmembrane region" description="Helical" evidence="7">
    <location>
        <begin position="655"/>
        <end position="676"/>
    </location>
</feature>
<evidence type="ECO:0000256" key="5">
    <source>
        <dbReference type="ARBA" id="ARBA00023136"/>
    </source>
</evidence>
<feature type="compositionally biased region" description="Basic and acidic residues" evidence="6">
    <location>
        <begin position="124"/>
        <end position="173"/>
    </location>
</feature>
<feature type="region of interest" description="Disordered" evidence="6">
    <location>
        <begin position="117"/>
        <end position="173"/>
    </location>
</feature>
<feature type="chain" id="PRO_5018581439" evidence="8">
    <location>
        <begin position="26"/>
        <end position="725"/>
    </location>
</feature>
<dbReference type="Bgee" id="ENSNBRG00000016135">
    <property type="expression patterns" value="Expressed in zone of skin and 3 other cell types or tissues"/>
</dbReference>
<feature type="compositionally biased region" description="Polar residues" evidence="6">
    <location>
        <begin position="196"/>
        <end position="211"/>
    </location>
</feature>
<dbReference type="GO" id="GO:0030003">
    <property type="term" value="P:intracellular monoatomic cation homeostasis"/>
    <property type="evidence" value="ECO:0007669"/>
    <property type="project" value="TreeGrafter"/>
</dbReference>
<reference evidence="9" key="1">
    <citation type="submission" date="2025-08" db="UniProtKB">
        <authorList>
            <consortium name="Ensembl"/>
        </authorList>
    </citation>
    <scope>IDENTIFICATION</scope>
</reference>
<evidence type="ECO:0000256" key="7">
    <source>
        <dbReference type="SAM" id="Phobius"/>
    </source>
</evidence>
<evidence type="ECO:0000313" key="10">
    <source>
        <dbReference type="Proteomes" id="UP000261580"/>
    </source>
</evidence>
<proteinExistence type="inferred from homology"/>
<dbReference type="GO" id="GO:0071578">
    <property type="term" value="P:zinc ion import across plasma membrane"/>
    <property type="evidence" value="ECO:0007669"/>
    <property type="project" value="TreeGrafter"/>
</dbReference>
<feature type="region of interest" description="Disordered" evidence="6">
    <location>
        <begin position="489"/>
        <end position="555"/>
    </location>
</feature>
<keyword evidence="4 7" id="KW-1133">Transmembrane helix</keyword>
<dbReference type="GO" id="GO:0005886">
    <property type="term" value="C:plasma membrane"/>
    <property type="evidence" value="ECO:0007669"/>
    <property type="project" value="TreeGrafter"/>
</dbReference>
<dbReference type="Pfam" id="PF02535">
    <property type="entry name" value="Zip"/>
    <property type="match status" value="1"/>
</dbReference>
<dbReference type="InterPro" id="IPR003689">
    <property type="entry name" value="ZIP"/>
</dbReference>
<feature type="transmembrane region" description="Helical" evidence="7">
    <location>
        <begin position="628"/>
        <end position="649"/>
    </location>
</feature>
<comment type="similarity">
    <text evidence="2">Belongs to the ZIP transporter (TC 2.A.5) family.</text>
</comment>
<feature type="signal peptide" evidence="8">
    <location>
        <begin position="1"/>
        <end position="25"/>
    </location>
</feature>
<dbReference type="Proteomes" id="UP000261580">
    <property type="component" value="Unassembled WGS sequence"/>
</dbReference>
<evidence type="ECO:0000256" key="4">
    <source>
        <dbReference type="ARBA" id="ARBA00022989"/>
    </source>
</evidence>
<organism evidence="9 10">
    <name type="scientific">Neolamprologus brichardi</name>
    <name type="common">Fairy cichlid</name>
    <name type="synonym">Lamprologus brichardi</name>
    <dbReference type="NCBI Taxonomy" id="32507"/>
    <lineage>
        <taxon>Eukaryota</taxon>
        <taxon>Metazoa</taxon>
        <taxon>Chordata</taxon>
        <taxon>Craniata</taxon>
        <taxon>Vertebrata</taxon>
        <taxon>Euteleostomi</taxon>
        <taxon>Actinopterygii</taxon>
        <taxon>Neopterygii</taxon>
        <taxon>Teleostei</taxon>
        <taxon>Neoteleostei</taxon>
        <taxon>Acanthomorphata</taxon>
        <taxon>Ovalentaria</taxon>
        <taxon>Cichlomorphae</taxon>
        <taxon>Cichliformes</taxon>
        <taxon>Cichlidae</taxon>
        <taxon>African cichlids</taxon>
        <taxon>Pseudocrenilabrinae</taxon>
        <taxon>Lamprologini</taxon>
        <taxon>Neolamprologus</taxon>
    </lineage>
</organism>
<evidence type="ECO:0000256" key="6">
    <source>
        <dbReference type="SAM" id="MobiDB-lite"/>
    </source>
</evidence>
<dbReference type="GO" id="GO:0005385">
    <property type="term" value="F:zinc ion transmembrane transporter activity"/>
    <property type="evidence" value="ECO:0007669"/>
    <property type="project" value="TreeGrafter"/>
</dbReference>
<keyword evidence="10" id="KW-1185">Reference proteome</keyword>
<feature type="compositionally biased region" description="Basic residues" evidence="6">
    <location>
        <begin position="215"/>
        <end position="226"/>
    </location>
</feature>